<gene>
    <name evidence="2" type="ORF">GCM10007989_19340</name>
</gene>
<dbReference type="InterPro" id="IPR017853">
    <property type="entry name" value="GH"/>
</dbReference>
<dbReference type="SUPFAM" id="SSF51445">
    <property type="entry name" value="(Trans)glycosidases"/>
    <property type="match status" value="1"/>
</dbReference>
<dbReference type="Proteomes" id="UP000646579">
    <property type="component" value="Unassembled WGS sequence"/>
</dbReference>
<proteinExistence type="predicted"/>
<dbReference type="Pfam" id="PF14871">
    <property type="entry name" value="GHL6"/>
    <property type="match status" value="1"/>
</dbReference>
<sequence>MAERTNSPLRYRQIHLDFHTSEHIPGIGAQFDAKDFVETFKRAHVDSVTIFAKCHHGWSYYPTKVGEPHPQLARPDLMGEMVEALNAADIQCPIYISVQWDERNARINPQWRVRGATKDFDPDQLTAGWHTLCLNHKAYRDELLEQAREVARNYDTPGLFFDIILTPDCVCAECLKTMDEQGLDPANPVDRLKKDEWVNERFRKEMSEALRAEFPGLRIFYNCGHIHKQGPERFASYSHLELESLPTGGWGYDHFPSSARYAAPLGFDFLGQTGKFHTSWGEFGGFKHPHALKYETAQMIALGAKCLVGDQLHPNGAINHDTYASIASAYEHVEALEPFAEGARQVSEIAVLSAEHFHPVGARNNHSDDGAVQMLLELKRTFDVIDSSADFGAYPLIILPDSIAVDSALAERLNAYVGAGGKLILSGRSGLNSAGEFAVDAGVRLAADDVGFEPFYVAAKKALDEDMPQSPFVVYGRAMGIEPLGAEVLGDIRQPYFNRSYKHFSSHQHAPDDPEAAPLGAAVTATDRVGYIAFPIFEIYHAMGQPLYKYVLRGLLQRLLPEALITSDLPSSGRATLTEQSSQNRHVLHLLYGPPQVRGKSVPTADGERLMEMIEDIPALGPISASVKLPRAPVRVYEAVSGEELAWAQTGDGRFSVDLPGLHIHAAVVFENS</sequence>
<dbReference type="Pfam" id="PF08532">
    <property type="entry name" value="Glyco_hydro_42M"/>
    <property type="match status" value="1"/>
</dbReference>
<feature type="domain" description="Beta-galactosidase trimerisation" evidence="1">
    <location>
        <begin position="376"/>
        <end position="432"/>
    </location>
</feature>
<name>A0A918S4B7_9HYPH</name>
<dbReference type="AlphaFoldDB" id="A0A918S4B7"/>
<dbReference type="Gene3D" id="3.40.50.880">
    <property type="match status" value="1"/>
</dbReference>
<accession>A0A918S4B7</accession>
<dbReference type="RefSeq" id="WP_189425481.1">
    <property type="nucleotide sequence ID" value="NZ_BMZE01000002.1"/>
</dbReference>
<dbReference type="SUPFAM" id="SSF52317">
    <property type="entry name" value="Class I glutamine amidotransferase-like"/>
    <property type="match status" value="1"/>
</dbReference>
<dbReference type="CDD" id="cd03143">
    <property type="entry name" value="A4_beta-galactosidase_middle_domain"/>
    <property type="match status" value="1"/>
</dbReference>
<protein>
    <recommendedName>
        <fullName evidence="1">Beta-galactosidase trimerisation domain-containing protein</fullName>
    </recommendedName>
</protein>
<evidence type="ECO:0000313" key="3">
    <source>
        <dbReference type="Proteomes" id="UP000646579"/>
    </source>
</evidence>
<organism evidence="2 3">
    <name type="scientific">Devosia pacifica</name>
    <dbReference type="NCBI Taxonomy" id="1335967"/>
    <lineage>
        <taxon>Bacteria</taxon>
        <taxon>Pseudomonadati</taxon>
        <taxon>Pseudomonadota</taxon>
        <taxon>Alphaproteobacteria</taxon>
        <taxon>Hyphomicrobiales</taxon>
        <taxon>Devosiaceae</taxon>
        <taxon>Devosia</taxon>
    </lineage>
</organism>
<reference evidence="2" key="2">
    <citation type="submission" date="2020-09" db="EMBL/GenBank/DDBJ databases">
        <authorList>
            <person name="Sun Q."/>
            <person name="Kim S."/>
        </authorList>
    </citation>
    <scope>NUCLEOTIDE SEQUENCE</scope>
    <source>
        <strain evidence="2">KCTC 32437</strain>
    </source>
</reference>
<dbReference type="Gene3D" id="3.20.20.80">
    <property type="entry name" value="Glycosidases"/>
    <property type="match status" value="1"/>
</dbReference>
<dbReference type="GO" id="GO:0004565">
    <property type="term" value="F:beta-galactosidase activity"/>
    <property type="evidence" value="ECO:0007669"/>
    <property type="project" value="InterPro"/>
</dbReference>
<dbReference type="GO" id="GO:0005975">
    <property type="term" value="P:carbohydrate metabolic process"/>
    <property type="evidence" value="ECO:0007669"/>
    <property type="project" value="InterPro"/>
</dbReference>
<comment type="caution">
    <text evidence="2">The sequence shown here is derived from an EMBL/GenBank/DDBJ whole genome shotgun (WGS) entry which is preliminary data.</text>
</comment>
<keyword evidence="3" id="KW-1185">Reference proteome</keyword>
<dbReference type="InterPro" id="IPR029062">
    <property type="entry name" value="Class_I_gatase-like"/>
</dbReference>
<dbReference type="InterPro" id="IPR028212">
    <property type="entry name" value="GHL6"/>
</dbReference>
<dbReference type="InterPro" id="IPR013738">
    <property type="entry name" value="Beta_galactosidase_Trimer"/>
</dbReference>
<evidence type="ECO:0000259" key="1">
    <source>
        <dbReference type="Pfam" id="PF08532"/>
    </source>
</evidence>
<reference evidence="2" key="1">
    <citation type="journal article" date="2014" name="Int. J. Syst. Evol. Microbiol.">
        <title>Complete genome sequence of Corynebacterium casei LMG S-19264T (=DSM 44701T), isolated from a smear-ripened cheese.</title>
        <authorList>
            <consortium name="US DOE Joint Genome Institute (JGI-PGF)"/>
            <person name="Walter F."/>
            <person name="Albersmeier A."/>
            <person name="Kalinowski J."/>
            <person name="Ruckert C."/>
        </authorList>
    </citation>
    <scope>NUCLEOTIDE SEQUENCE</scope>
    <source>
        <strain evidence="2">KCTC 32437</strain>
    </source>
</reference>
<dbReference type="EMBL" id="BMZE01000002">
    <property type="protein sequence ID" value="GHA23870.1"/>
    <property type="molecule type" value="Genomic_DNA"/>
</dbReference>
<evidence type="ECO:0000313" key="2">
    <source>
        <dbReference type="EMBL" id="GHA23870.1"/>
    </source>
</evidence>